<evidence type="ECO:0000256" key="9">
    <source>
        <dbReference type="ARBA" id="ARBA00022807"/>
    </source>
</evidence>
<comment type="caution">
    <text evidence="13">The sequence shown here is derived from an EMBL/GenBank/DDBJ whole genome shotgun (WGS) entry which is preliminary data.</text>
</comment>
<dbReference type="PANTHER" id="PTHR13367">
    <property type="entry name" value="UBIQUITIN THIOESTERASE"/>
    <property type="match status" value="1"/>
</dbReference>
<comment type="catalytic activity">
    <reaction evidence="1">
        <text>Thiol-dependent hydrolysis of ester, thioester, amide, peptide and isopeptide bonds formed by the C-terminal Gly of ubiquitin (a 76-residue protein attached to proteins as an intracellular targeting signal).</text>
        <dbReference type="EC" id="3.4.19.12"/>
    </reaction>
</comment>
<keyword evidence="7" id="KW-0833">Ubl conjugation pathway</keyword>
<dbReference type="InterPro" id="IPR051346">
    <property type="entry name" value="OTU_Deubiquitinase"/>
</dbReference>
<evidence type="ECO:0000256" key="7">
    <source>
        <dbReference type="ARBA" id="ARBA00022786"/>
    </source>
</evidence>
<dbReference type="SUPFAM" id="SSF46934">
    <property type="entry name" value="UBA-like"/>
    <property type="match status" value="1"/>
</dbReference>
<evidence type="ECO:0000256" key="11">
    <source>
        <dbReference type="SAM" id="MobiDB-lite"/>
    </source>
</evidence>
<evidence type="ECO:0000259" key="12">
    <source>
        <dbReference type="PROSITE" id="PS50802"/>
    </source>
</evidence>
<evidence type="ECO:0000256" key="8">
    <source>
        <dbReference type="ARBA" id="ARBA00022801"/>
    </source>
</evidence>
<feature type="compositionally biased region" description="Low complexity" evidence="11">
    <location>
        <begin position="763"/>
        <end position="775"/>
    </location>
</feature>
<comment type="similarity">
    <text evidence="2">Belongs to the peptidase C64 family.</text>
</comment>
<sequence length="796" mass="91081">MEGYLVTEFSNKTGSDAETAYMYLQTYNWDIDTCLEMWYQNQNSKAAEKTEARKLARGISRATDNENLVLKARDAIAKDFENNRLCKVNNYYVETPETTFLLPDFYVYGEEFRIFLERDLIEKSVMSSLESSMKLNWWCNDLGPNNKLWPLSTTGDGNCLLHAASLSTYGFHDRMLTLRQALHRFITNSEAMNAIKRRWRWQQTKANNQSNVQYSEVEWEQEWTTLVDIASAKKRKSNQQGIYESLEELHILVLAHVLQRVIIVISETVLKDSYNQPLSPINFAGIYVPFECDERKCHKSPILLTYDMAHFSALVFMEKENDNSGPSVFYIPVTDCNGDMLPIQFCFDPGPNFNWNNYSNAEQEFSERDQLNLLKPYLDVIDIYGSSVSPDNESEDEMERQHYIEYSDPPEGDSNNIFGNKNKAAKQLQVLGKQMGSIGKSMSKKLKRNFGSLTKLATKTKKKEEFKEKLLCAEVRIKRHAYQNEMINNYLKFAGEKFVKENLLAQFPSITEKEREQAIREGLVRCINSNCDFYATCLTSYMCSKCYDTQKKEELSKMNDSYFGIGKSKFYREPDMASYCAVKQLPKSNLKNDYTLYLSNSTFFNDTDLPYASNNNNITDLNDNVSALNVDENKENKVPQIEVTFTSDRVPIVKQYPPARKALEPKKVPMEKLISEFDFGQIPVPNVNKNANVTASKSMPTLEELPFVDSVVPSHLPASATVKPQKINVDSDLSNNLKADQIQALVADTCFNYLPKDISTVPSNNLCNSPNNSESQDGRNTDSHHQSSNTEIKSDL</sequence>
<dbReference type="GO" id="GO:0071108">
    <property type="term" value="P:protein K48-linked deubiquitination"/>
    <property type="evidence" value="ECO:0007669"/>
    <property type="project" value="TreeGrafter"/>
</dbReference>
<dbReference type="Pfam" id="PF02338">
    <property type="entry name" value="OTU"/>
    <property type="match status" value="1"/>
</dbReference>
<evidence type="ECO:0000256" key="10">
    <source>
        <dbReference type="ARBA" id="ARBA00022833"/>
    </source>
</evidence>
<feature type="compositionally biased region" description="Basic and acidic residues" evidence="11">
    <location>
        <begin position="776"/>
        <end position="785"/>
    </location>
</feature>
<organism evidence="13 14">
    <name type="scientific">Ignelater luminosus</name>
    <name type="common">Cucubano</name>
    <name type="synonym">Pyrophorus luminosus</name>
    <dbReference type="NCBI Taxonomy" id="2038154"/>
    <lineage>
        <taxon>Eukaryota</taxon>
        <taxon>Metazoa</taxon>
        <taxon>Ecdysozoa</taxon>
        <taxon>Arthropoda</taxon>
        <taxon>Hexapoda</taxon>
        <taxon>Insecta</taxon>
        <taxon>Pterygota</taxon>
        <taxon>Neoptera</taxon>
        <taxon>Endopterygota</taxon>
        <taxon>Coleoptera</taxon>
        <taxon>Polyphaga</taxon>
        <taxon>Elateriformia</taxon>
        <taxon>Elateroidea</taxon>
        <taxon>Elateridae</taxon>
        <taxon>Agrypninae</taxon>
        <taxon>Pyrophorini</taxon>
        <taxon>Ignelater</taxon>
    </lineage>
</organism>
<dbReference type="Pfam" id="PF14555">
    <property type="entry name" value="UBA_4"/>
    <property type="match status" value="1"/>
</dbReference>
<dbReference type="EMBL" id="VTPC01090180">
    <property type="protein sequence ID" value="KAF2884365.1"/>
    <property type="molecule type" value="Genomic_DNA"/>
</dbReference>
<evidence type="ECO:0000256" key="4">
    <source>
        <dbReference type="ARBA" id="ARBA00022670"/>
    </source>
</evidence>
<dbReference type="GO" id="GO:0004843">
    <property type="term" value="F:cysteine-type deubiquitinase activity"/>
    <property type="evidence" value="ECO:0007669"/>
    <property type="project" value="UniProtKB-EC"/>
</dbReference>
<dbReference type="PROSITE" id="PS50802">
    <property type="entry name" value="OTU"/>
    <property type="match status" value="1"/>
</dbReference>
<evidence type="ECO:0000313" key="14">
    <source>
        <dbReference type="Proteomes" id="UP000801492"/>
    </source>
</evidence>
<feature type="compositionally biased region" description="Polar residues" evidence="11">
    <location>
        <begin position="786"/>
        <end position="796"/>
    </location>
</feature>
<evidence type="ECO:0000256" key="2">
    <source>
        <dbReference type="ARBA" id="ARBA00005865"/>
    </source>
</evidence>
<dbReference type="GO" id="GO:0005737">
    <property type="term" value="C:cytoplasm"/>
    <property type="evidence" value="ECO:0007669"/>
    <property type="project" value="TreeGrafter"/>
</dbReference>
<dbReference type="OrthoDB" id="10064699at2759"/>
<accession>A0A8K0CI92</accession>
<keyword evidence="10" id="KW-0862">Zinc</keyword>
<dbReference type="EC" id="3.4.19.12" evidence="3"/>
<feature type="region of interest" description="Disordered" evidence="11">
    <location>
        <begin position="762"/>
        <end position="796"/>
    </location>
</feature>
<dbReference type="GO" id="GO:0071947">
    <property type="term" value="P:protein deubiquitination involved in ubiquitin-dependent protein catabolic process"/>
    <property type="evidence" value="ECO:0007669"/>
    <property type="project" value="TreeGrafter"/>
</dbReference>
<keyword evidence="14" id="KW-1185">Reference proteome</keyword>
<dbReference type="Gene3D" id="1.20.5.4770">
    <property type="match status" value="1"/>
</dbReference>
<dbReference type="GO" id="GO:0008270">
    <property type="term" value="F:zinc ion binding"/>
    <property type="evidence" value="ECO:0007669"/>
    <property type="project" value="UniProtKB-KW"/>
</dbReference>
<keyword evidence="9" id="KW-0788">Thiol protease</keyword>
<keyword evidence="6" id="KW-0863">Zinc-finger</keyword>
<name>A0A8K0CI92_IGNLU</name>
<dbReference type="GO" id="GO:0035871">
    <property type="term" value="P:protein K11-linked deubiquitination"/>
    <property type="evidence" value="ECO:0007669"/>
    <property type="project" value="TreeGrafter"/>
</dbReference>
<feature type="domain" description="OTU" evidence="12">
    <location>
        <begin position="148"/>
        <end position="317"/>
    </location>
</feature>
<proteinExistence type="inferred from homology"/>
<dbReference type="PANTHER" id="PTHR13367:SF27">
    <property type="entry name" value="OTU DOMAIN-CONTAINING PROTEIN"/>
    <property type="match status" value="1"/>
</dbReference>
<gene>
    <name evidence="13" type="ORF">ILUMI_21814</name>
</gene>
<reference evidence="13" key="1">
    <citation type="submission" date="2019-08" db="EMBL/GenBank/DDBJ databases">
        <title>The genome of the North American firefly Photinus pyralis.</title>
        <authorList>
            <consortium name="Photinus pyralis genome working group"/>
            <person name="Fallon T.R."/>
            <person name="Sander Lower S.E."/>
            <person name="Weng J.-K."/>
        </authorList>
    </citation>
    <scope>NUCLEOTIDE SEQUENCE</scope>
    <source>
        <strain evidence="13">TRF0915ILg1</strain>
        <tissue evidence="13">Whole body</tissue>
    </source>
</reference>
<dbReference type="Proteomes" id="UP000801492">
    <property type="component" value="Unassembled WGS sequence"/>
</dbReference>
<evidence type="ECO:0000256" key="3">
    <source>
        <dbReference type="ARBA" id="ARBA00012759"/>
    </source>
</evidence>
<keyword evidence="5" id="KW-0479">Metal-binding</keyword>
<evidence type="ECO:0000256" key="6">
    <source>
        <dbReference type="ARBA" id="ARBA00022771"/>
    </source>
</evidence>
<dbReference type="GO" id="GO:0005634">
    <property type="term" value="C:nucleus"/>
    <property type="evidence" value="ECO:0007669"/>
    <property type="project" value="TreeGrafter"/>
</dbReference>
<dbReference type="GO" id="GO:0070536">
    <property type="term" value="P:protein K63-linked deubiquitination"/>
    <property type="evidence" value="ECO:0007669"/>
    <property type="project" value="TreeGrafter"/>
</dbReference>
<dbReference type="InterPro" id="IPR003323">
    <property type="entry name" value="OTU_dom"/>
</dbReference>
<dbReference type="CDD" id="cd22768">
    <property type="entry name" value="OTU_OTUD7"/>
    <property type="match status" value="1"/>
</dbReference>
<protein>
    <recommendedName>
        <fullName evidence="3">ubiquitinyl hydrolase 1</fullName>
        <ecNumber evidence="3">3.4.19.12</ecNumber>
    </recommendedName>
</protein>
<dbReference type="AlphaFoldDB" id="A0A8K0CI92"/>
<evidence type="ECO:0000313" key="13">
    <source>
        <dbReference type="EMBL" id="KAF2884365.1"/>
    </source>
</evidence>
<dbReference type="Gene3D" id="1.10.8.10">
    <property type="entry name" value="DNA helicase RuvA subunit, C-terminal domain"/>
    <property type="match status" value="1"/>
</dbReference>
<dbReference type="InterPro" id="IPR009060">
    <property type="entry name" value="UBA-like_sf"/>
</dbReference>
<evidence type="ECO:0000256" key="1">
    <source>
        <dbReference type="ARBA" id="ARBA00000707"/>
    </source>
</evidence>
<keyword evidence="8" id="KW-0378">Hydrolase</keyword>
<dbReference type="GO" id="GO:0070530">
    <property type="term" value="F:K63-linked polyubiquitin modification-dependent protein binding"/>
    <property type="evidence" value="ECO:0007669"/>
    <property type="project" value="TreeGrafter"/>
</dbReference>
<keyword evidence="4" id="KW-0645">Protease</keyword>
<evidence type="ECO:0000256" key="5">
    <source>
        <dbReference type="ARBA" id="ARBA00022723"/>
    </source>
</evidence>